<evidence type="ECO:0000313" key="4">
    <source>
        <dbReference type="Proteomes" id="UP000466345"/>
    </source>
</evidence>
<evidence type="ECO:0008006" key="5">
    <source>
        <dbReference type="Google" id="ProtNLM"/>
    </source>
</evidence>
<reference evidence="3 4" key="1">
    <citation type="submission" date="2019-10" db="EMBL/GenBank/DDBJ databases">
        <title>Streptomyces smaragdinus sp. nov. and Streptomyces fabii sp. nov., isolated from the gut of fungus growing-termite Macrotermes natalensis.</title>
        <authorList>
            <person name="Schwitalla J."/>
            <person name="Benndorf R."/>
            <person name="Martin K."/>
            <person name="De Beer W."/>
            <person name="Kaster A.-K."/>
            <person name="Vollmers J."/>
            <person name="Poulsen M."/>
            <person name="Beemelmanns C."/>
        </authorList>
    </citation>
    <scope>NUCLEOTIDE SEQUENCE [LARGE SCALE GENOMIC DNA]</scope>
    <source>
        <strain evidence="3 4">RB5</strain>
    </source>
</reference>
<dbReference type="EMBL" id="WEGJ01000002">
    <property type="protein sequence ID" value="MQY10972.1"/>
    <property type="molecule type" value="Genomic_DNA"/>
</dbReference>
<feature type="chain" id="PRO_5038371450" description="Lipoprotein" evidence="2">
    <location>
        <begin position="21"/>
        <end position="160"/>
    </location>
</feature>
<feature type="signal peptide" evidence="2">
    <location>
        <begin position="1"/>
        <end position="20"/>
    </location>
</feature>
<dbReference type="Proteomes" id="UP000466345">
    <property type="component" value="Unassembled WGS sequence"/>
</dbReference>
<evidence type="ECO:0000256" key="1">
    <source>
        <dbReference type="SAM" id="MobiDB-lite"/>
    </source>
</evidence>
<dbReference type="AlphaFoldDB" id="A0A7K0CCW5"/>
<organism evidence="3 4">
    <name type="scientific">Streptomyces smaragdinus</name>
    <dbReference type="NCBI Taxonomy" id="2585196"/>
    <lineage>
        <taxon>Bacteria</taxon>
        <taxon>Bacillati</taxon>
        <taxon>Actinomycetota</taxon>
        <taxon>Actinomycetes</taxon>
        <taxon>Kitasatosporales</taxon>
        <taxon>Streptomycetaceae</taxon>
        <taxon>Streptomyces</taxon>
    </lineage>
</organism>
<feature type="compositionally biased region" description="Low complexity" evidence="1">
    <location>
        <begin position="28"/>
        <end position="48"/>
    </location>
</feature>
<keyword evidence="4" id="KW-1185">Reference proteome</keyword>
<feature type="region of interest" description="Disordered" evidence="1">
    <location>
        <begin position="22"/>
        <end position="48"/>
    </location>
</feature>
<keyword evidence="2" id="KW-0732">Signal</keyword>
<proteinExistence type="predicted"/>
<evidence type="ECO:0000313" key="3">
    <source>
        <dbReference type="EMBL" id="MQY10972.1"/>
    </source>
</evidence>
<evidence type="ECO:0000256" key="2">
    <source>
        <dbReference type="SAM" id="SignalP"/>
    </source>
</evidence>
<dbReference type="PROSITE" id="PS51257">
    <property type="entry name" value="PROKAR_LIPOPROTEIN"/>
    <property type="match status" value="1"/>
</dbReference>
<gene>
    <name evidence="3" type="ORF">SRB5_10860</name>
</gene>
<protein>
    <recommendedName>
        <fullName evidence="5">Lipoprotein</fullName>
    </recommendedName>
</protein>
<dbReference type="OrthoDB" id="4300586at2"/>
<sequence>MRIRTTVVGVALLAALTACGAGGDDEATATPSATAAESTPSAAALPSSKEAQDIADTLTAAGLKVSEPKVRNKESVLTDASIFTVTVTDQDTPASGETLINIFPDSEALDDWIDLTKSLGGISVTGDDWAISLPTAGKARDDSKRLAPRIAEALNGTVQQ</sequence>
<dbReference type="RefSeq" id="WP_153450254.1">
    <property type="nucleotide sequence ID" value="NZ_WEGJ01000002.1"/>
</dbReference>
<name>A0A7K0CCW5_9ACTN</name>
<accession>A0A7K0CCW5</accession>
<comment type="caution">
    <text evidence="3">The sequence shown here is derived from an EMBL/GenBank/DDBJ whole genome shotgun (WGS) entry which is preliminary data.</text>
</comment>